<protein>
    <submittedName>
        <fullName evidence="4">Oidioi.mRNA.OKI2018_I69.XSR.g16429.t1.cds</fullName>
    </submittedName>
</protein>
<dbReference type="InterPro" id="IPR035979">
    <property type="entry name" value="RBD_domain_sf"/>
</dbReference>
<gene>
    <name evidence="4" type="ORF">OKIOD_LOCUS7987</name>
</gene>
<dbReference type="Pfam" id="PF00076">
    <property type="entry name" value="RRM_1"/>
    <property type="match status" value="1"/>
</dbReference>
<organism evidence="4 5">
    <name type="scientific">Oikopleura dioica</name>
    <name type="common">Tunicate</name>
    <dbReference type="NCBI Taxonomy" id="34765"/>
    <lineage>
        <taxon>Eukaryota</taxon>
        <taxon>Metazoa</taxon>
        <taxon>Chordata</taxon>
        <taxon>Tunicata</taxon>
        <taxon>Appendicularia</taxon>
        <taxon>Copelata</taxon>
        <taxon>Oikopleuridae</taxon>
        <taxon>Oikopleura</taxon>
    </lineage>
</organism>
<feature type="region of interest" description="Disordered" evidence="2">
    <location>
        <begin position="53"/>
        <end position="107"/>
    </location>
</feature>
<feature type="compositionally biased region" description="Polar residues" evidence="2">
    <location>
        <begin position="98"/>
        <end position="107"/>
    </location>
</feature>
<dbReference type="InterPro" id="IPR012677">
    <property type="entry name" value="Nucleotide-bd_a/b_plait_sf"/>
</dbReference>
<evidence type="ECO:0000256" key="1">
    <source>
        <dbReference type="PROSITE-ProRule" id="PRU00176"/>
    </source>
</evidence>
<dbReference type="Gene3D" id="3.30.70.330">
    <property type="match status" value="1"/>
</dbReference>
<keyword evidence="1" id="KW-0694">RNA-binding</keyword>
<evidence type="ECO:0000256" key="2">
    <source>
        <dbReference type="SAM" id="MobiDB-lite"/>
    </source>
</evidence>
<accession>A0ABN7SL60</accession>
<reference evidence="4 5" key="1">
    <citation type="submission" date="2021-04" db="EMBL/GenBank/DDBJ databases">
        <authorList>
            <person name="Bliznina A."/>
        </authorList>
    </citation>
    <scope>NUCLEOTIDE SEQUENCE [LARGE SCALE GENOMIC DNA]</scope>
</reference>
<dbReference type="Proteomes" id="UP001158576">
    <property type="component" value="Chromosome XSR"/>
</dbReference>
<evidence type="ECO:0000313" key="4">
    <source>
        <dbReference type="EMBL" id="CAG5099305.1"/>
    </source>
</evidence>
<dbReference type="PANTHER" id="PTHR23147">
    <property type="entry name" value="SERINE/ARGININE RICH SPLICING FACTOR"/>
    <property type="match status" value="1"/>
</dbReference>
<evidence type="ECO:0000259" key="3">
    <source>
        <dbReference type="PROSITE" id="PS50102"/>
    </source>
</evidence>
<dbReference type="SUPFAM" id="SSF54928">
    <property type="entry name" value="RNA-binding domain, RBD"/>
    <property type="match status" value="1"/>
</dbReference>
<feature type="compositionally biased region" description="Basic residues" evidence="2">
    <location>
        <begin position="126"/>
        <end position="137"/>
    </location>
</feature>
<evidence type="ECO:0000313" key="5">
    <source>
        <dbReference type="Proteomes" id="UP001158576"/>
    </source>
</evidence>
<name>A0ABN7SL60_OIKDI</name>
<proteinExistence type="predicted"/>
<dbReference type="EMBL" id="OU015569">
    <property type="protein sequence ID" value="CAG5099305.1"/>
    <property type="molecule type" value="Genomic_DNA"/>
</dbReference>
<sequence>MSSKVYIGNLGRDPLPESDLEEEFEDFGPIKEIFVARNPPGFAYIDFMSEKDAKQAVREMSGKKRSAGAVLNPEKKPNKPRKKTKKEKKEEPARKASTDSVTTSNSEDAFEVAVAKALVKSEPERAKKRRPKSKIQKVSKNSEYQNYRITMDITPFKIEDNDDDHVMEEVD</sequence>
<keyword evidence="5" id="KW-1185">Reference proteome</keyword>
<dbReference type="SMART" id="SM00360">
    <property type="entry name" value="RRM"/>
    <property type="match status" value="1"/>
</dbReference>
<feature type="domain" description="RRM" evidence="3">
    <location>
        <begin position="3"/>
        <end position="78"/>
    </location>
</feature>
<dbReference type="InterPro" id="IPR050907">
    <property type="entry name" value="SRSF"/>
</dbReference>
<feature type="compositionally biased region" description="Basic and acidic residues" evidence="2">
    <location>
        <begin position="53"/>
        <end position="62"/>
    </location>
</feature>
<dbReference type="InterPro" id="IPR000504">
    <property type="entry name" value="RRM_dom"/>
</dbReference>
<dbReference type="PROSITE" id="PS50102">
    <property type="entry name" value="RRM"/>
    <property type="match status" value="1"/>
</dbReference>
<feature type="compositionally biased region" description="Basic and acidic residues" evidence="2">
    <location>
        <begin position="87"/>
        <end position="97"/>
    </location>
</feature>
<feature type="region of interest" description="Disordered" evidence="2">
    <location>
        <begin position="1"/>
        <end position="20"/>
    </location>
</feature>
<feature type="region of interest" description="Disordered" evidence="2">
    <location>
        <begin position="119"/>
        <end position="140"/>
    </location>
</feature>